<feature type="compositionally biased region" description="Acidic residues" evidence="1">
    <location>
        <begin position="152"/>
        <end position="170"/>
    </location>
</feature>
<dbReference type="OrthoDB" id="7875768at2"/>
<sequence length="322" mass="35032">MSDPMTNVEIEDVLSSIRRLVADGSQPAAPRPTPPRTPKLVLTPALRVDTPVEGQTAEEPQAPAEAAPIVLGQRDRIARSVRVRAATEAPAAPTPIDEPAAKVPDRLSLLATIAELEAAVREQADEWEPDGTGTQTDPGWARAVFRGPTGVGDDDSLDDDFDPAFLDEDDRPDHMPDDAADPQEDDLAPAPADAGAWPPTLVEAARRYGDAPEADAVPEFRHHRSENVVRPNATHKADAATQPDEGFQDDLIGGPDLGTDPEDPLNRYLNGAGLIDEDTLREMVRQIVRDELQGKLGERITHNVRKLVRREIHRVLTTQDFD</sequence>
<evidence type="ECO:0000256" key="1">
    <source>
        <dbReference type="SAM" id="MobiDB-lite"/>
    </source>
</evidence>
<keyword evidence="3" id="KW-1185">Reference proteome</keyword>
<proteinExistence type="predicted"/>
<name>A0A1M4SSA6_LOKAT</name>
<feature type="region of interest" description="Disordered" evidence="1">
    <location>
        <begin position="232"/>
        <end position="264"/>
    </location>
</feature>
<feature type="region of interest" description="Disordered" evidence="1">
    <location>
        <begin position="120"/>
        <end position="195"/>
    </location>
</feature>
<dbReference type="RefSeq" id="WP_072855276.1">
    <property type="nucleotide sequence ID" value="NZ_FQUE01000001.1"/>
</dbReference>
<gene>
    <name evidence="2" type="ORF">SAMN05444339_101121</name>
</gene>
<dbReference type="Proteomes" id="UP000183987">
    <property type="component" value="Unassembled WGS sequence"/>
</dbReference>
<accession>A0A1M4SSA6</accession>
<evidence type="ECO:0000313" key="3">
    <source>
        <dbReference type="Proteomes" id="UP000183987"/>
    </source>
</evidence>
<reference evidence="3" key="1">
    <citation type="submission" date="2016-11" db="EMBL/GenBank/DDBJ databases">
        <authorList>
            <person name="Varghese N."/>
            <person name="Submissions S."/>
        </authorList>
    </citation>
    <scope>NUCLEOTIDE SEQUENCE [LARGE SCALE GENOMIC DNA]</scope>
    <source>
        <strain evidence="3">DSM 29326</strain>
    </source>
</reference>
<dbReference type="STRING" id="366533.SAMN05444339_101121"/>
<feature type="compositionally biased region" description="Acidic residues" evidence="1">
    <location>
        <begin position="178"/>
        <end position="187"/>
    </location>
</feature>
<evidence type="ECO:0000313" key="2">
    <source>
        <dbReference type="EMBL" id="SHE35079.1"/>
    </source>
</evidence>
<organism evidence="2 3">
    <name type="scientific">Loktanella atrilutea</name>
    <dbReference type="NCBI Taxonomy" id="366533"/>
    <lineage>
        <taxon>Bacteria</taxon>
        <taxon>Pseudomonadati</taxon>
        <taxon>Pseudomonadota</taxon>
        <taxon>Alphaproteobacteria</taxon>
        <taxon>Rhodobacterales</taxon>
        <taxon>Roseobacteraceae</taxon>
        <taxon>Loktanella</taxon>
    </lineage>
</organism>
<protein>
    <submittedName>
        <fullName evidence="2">Uncharacterized protein</fullName>
    </submittedName>
</protein>
<dbReference type="EMBL" id="FQUE01000001">
    <property type="protein sequence ID" value="SHE35079.1"/>
    <property type="molecule type" value="Genomic_DNA"/>
</dbReference>
<dbReference type="AlphaFoldDB" id="A0A1M4SSA6"/>